<accession>A0A5J4PTP5</accession>
<proteinExistence type="predicted"/>
<comment type="caution">
    <text evidence="1">The sequence shown here is derived from an EMBL/GenBank/DDBJ whole genome shotgun (WGS) entry which is preliminary data.</text>
</comment>
<organism evidence="1">
    <name type="scientific">termite gut metagenome</name>
    <dbReference type="NCBI Taxonomy" id="433724"/>
    <lineage>
        <taxon>unclassified sequences</taxon>
        <taxon>metagenomes</taxon>
        <taxon>organismal metagenomes</taxon>
    </lineage>
</organism>
<name>A0A5J4PTP5_9ZZZZ</name>
<feature type="non-terminal residue" evidence="1">
    <location>
        <position position="40"/>
    </location>
</feature>
<dbReference type="EMBL" id="SNRY01006345">
    <property type="protein sequence ID" value="KAA6312805.1"/>
    <property type="molecule type" value="Genomic_DNA"/>
</dbReference>
<sequence>MDVYEAIRQMREKSEQGETFSFSFMSYSYERGTSTGVVKV</sequence>
<reference evidence="1" key="1">
    <citation type="submission" date="2019-03" db="EMBL/GenBank/DDBJ databases">
        <title>Single cell metagenomics reveals metabolic interactions within the superorganism composed of flagellate Streblomastix strix and complex community of Bacteroidetes bacteria on its surface.</title>
        <authorList>
            <person name="Treitli S.C."/>
            <person name="Kolisko M."/>
            <person name="Husnik F."/>
            <person name="Keeling P."/>
            <person name="Hampl V."/>
        </authorList>
    </citation>
    <scope>NUCLEOTIDE SEQUENCE</scope>
    <source>
        <strain evidence="1">STM</strain>
    </source>
</reference>
<protein>
    <submittedName>
        <fullName evidence="1">Uncharacterized protein</fullName>
    </submittedName>
</protein>
<evidence type="ECO:0000313" key="1">
    <source>
        <dbReference type="EMBL" id="KAA6312805.1"/>
    </source>
</evidence>
<gene>
    <name evidence="1" type="ORF">EZS27_036325</name>
</gene>
<dbReference type="AlphaFoldDB" id="A0A5J4PTP5"/>